<reference evidence="3 4" key="1">
    <citation type="submission" date="2021-09" db="EMBL/GenBank/DDBJ databases">
        <title>The complete genome sequence of a new microorganism.</title>
        <authorList>
            <person name="Zi Z."/>
        </authorList>
    </citation>
    <scope>NUCLEOTIDE SEQUENCE [LARGE SCALE GENOMIC DNA]</scope>
    <source>
        <strain evidence="3 4">WGZ8</strain>
    </source>
</reference>
<evidence type="ECO:0000313" key="3">
    <source>
        <dbReference type="EMBL" id="MBZ6076833.1"/>
    </source>
</evidence>
<name>A0ABS7VMS0_9HYPH</name>
<comment type="caution">
    <text evidence="3">The sequence shown here is derived from an EMBL/GenBank/DDBJ whole genome shotgun (WGS) entry which is preliminary data.</text>
</comment>
<feature type="region of interest" description="Disordered" evidence="1">
    <location>
        <begin position="37"/>
        <end position="61"/>
    </location>
</feature>
<gene>
    <name evidence="3" type="ORF">K9B37_11160</name>
</gene>
<evidence type="ECO:0000313" key="4">
    <source>
        <dbReference type="Proteomes" id="UP000704176"/>
    </source>
</evidence>
<feature type="compositionally biased region" description="Basic and acidic residues" evidence="1">
    <location>
        <begin position="44"/>
        <end position="61"/>
    </location>
</feature>
<dbReference type="Proteomes" id="UP000704176">
    <property type="component" value="Unassembled WGS sequence"/>
</dbReference>
<protein>
    <recommendedName>
        <fullName evidence="5">Porin</fullName>
    </recommendedName>
</protein>
<keyword evidence="2" id="KW-0732">Signal</keyword>
<accession>A0ABS7VMS0</accession>
<feature type="signal peptide" evidence="2">
    <location>
        <begin position="1"/>
        <end position="26"/>
    </location>
</feature>
<keyword evidence="4" id="KW-1185">Reference proteome</keyword>
<evidence type="ECO:0000256" key="2">
    <source>
        <dbReference type="SAM" id="SignalP"/>
    </source>
</evidence>
<feature type="chain" id="PRO_5046977584" description="Porin" evidence="2">
    <location>
        <begin position="27"/>
        <end position="92"/>
    </location>
</feature>
<evidence type="ECO:0008006" key="5">
    <source>
        <dbReference type="Google" id="ProtNLM"/>
    </source>
</evidence>
<dbReference type="EMBL" id="JAIRBM010000007">
    <property type="protein sequence ID" value="MBZ6076833.1"/>
    <property type="molecule type" value="Genomic_DNA"/>
</dbReference>
<sequence>MGLGRYPLATGSAAVLLLATLVPAAAKDCRMPKAPAGITLQDSKGCRTEHPSKSEGAASRERLQAKDGFVDLGGGTQVRISGRVRAEAGFRY</sequence>
<proteinExistence type="predicted"/>
<evidence type="ECO:0000256" key="1">
    <source>
        <dbReference type="SAM" id="MobiDB-lite"/>
    </source>
</evidence>
<organism evidence="3 4">
    <name type="scientific">Microvirga puerhi</name>
    <dbReference type="NCBI Taxonomy" id="2876078"/>
    <lineage>
        <taxon>Bacteria</taxon>
        <taxon>Pseudomonadati</taxon>
        <taxon>Pseudomonadota</taxon>
        <taxon>Alphaproteobacteria</taxon>
        <taxon>Hyphomicrobiales</taxon>
        <taxon>Methylobacteriaceae</taxon>
        <taxon>Microvirga</taxon>
    </lineage>
</organism>
<dbReference type="RefSeq" id="WP_224313157.1">
    <property type="nucleotide sequence ID" value="NZ_JAIRBM010000007.1"/>
</dbReference>